<dbReference type="Proteomes" id="UP000807504">
    <property type="component" value="Unassembled WGS sequence"/>
</dbReference>
<evidence type="ECO:0000313" key="1">
    <source>
        <dbReference type="EMBL" id="KAF8771406.1"/>
    </source>
</evidence>
<name>A0A8T0EEG8_ARGBR</name>
<evidence type="ECO:0008006" key="3">
    <source>
        <dbReference type="Google" id="ProtNLM"/>
    </source>
</evidence>
<dbReference type="EMBL" id="JABXBU010002228">
    <property type="protein sequence ID" value="KAF8771406.1"/>
    <property type="molecule type" value="Genomic_DNA"/>
</dbReference>
<dbReference type="InterPro" id="IPR036691">
    <property type="entry name" value="Endo/exonu/phosph_ase_sf"/>
</dbReference>
<protein>
    <recommendedName>
        <fullName evidence="3">Endonuclease/exonuclease/phosphatase domain-containing protein</fullName>
    </recommendedName>
</protein>
<keyword evidence="2" id="KW-1185">Reference proteome</keyword>
<dbReference type="AlphaFoldDB" id="A0A8T0EEG8"/>
<sequence length="132" mass="15164">MNNLFVINEDYGPTFSGSQDSSYIDITVAGTDVLGDVSYWCLPEYESLSDHNAIEFEVTAIINSSIRLNNFLYFNVKKANWDRFDSFRKQPFVDLSNRIYSSADVDTLISVIENFQDVVLFLLLKPQCLLKR</sequence>
<dbReference type="Gene3D" id="3.60.10.10">
    <property type="entry name" value="Endonuclease/exonuclease/phosphatase"/>
    <property type="match status" value="1"/>
</dbReference>
<evidence type="ECO:0000313" key="2">
    <source>
        <dbReference type="Proteomes" id="UP000807504"/>
    </source>
</evidence>
<dbReference type="SUPFAM" id="SSF56219">
    <property type="entry name" value="DNase I-like"/>
    <property type="match status" value="1"/>
</dbReference>
<gene>
    <name evidence="1" type="ORF">HNY73_018831</name>
</gene>
<proteinExistence type="predicted"/>
<organism evidence="1 2">
    <name type="scientific">Argiope bruennichi</name>
    <name type="common">Wasp spider</name>
    <name type="synonym">Aranea bruennichi</name>
    <dbReference type="NCBI Taxonomy" id="94029"/>
    <lineage>
        <taxon>Eukaryota</taxon>
        <taxon>Metazoa</taxon>
        <taxon>Ecdysozoa</taxon>
        <taxon>Arthropoda</taxon>
        <taxon>Chelicerata</taxon>
        <taxon>Arachnida</taxon>
        <taxon>Araneae</taxon>
        <taxon>Araneomorphae</taxon>
        <taxon>Entelegynae</taxon>
        <taxon>Araneoidea</taxon>
        <taxon>Araneidae</taxon>
        <taxon>Argiope</taxon>
    </lineage>
</organism>
<accession>A0A8T0EEG8</accession>
<reference evidence="1" key="1">
    <citation type="journal article" date="2020" name="bioRxiv">
        <title>Chromosome-level reference genome of the European wasp spider Argiope bruennichi: a resource for studies on range expansion and evolutionary adaptation.</title>
        <authorList>
            <person name="Sheffer M.M."/>
            <person name="Hoppe A."/>
            <person name="Krehenwinkel H."/>
            <person name="Uhl G."/>
            <person name="Kuss A.W."/>
            <person name="Jensen L."/>
            <person name="Jensen C."/>
            <person name="Gillespie R.G."/>
            <person name="Hoff K.J."/>
            <person name="Prost S."/>
        </authorList>
    </citation>
    <scope>NUCLEOTIDE SEQUENCE</scope>
</reference>
<reference evidence="1" key="2">
    <citation type="submission" date="2020-06" db="EMBL/GenBank/DDBJ databases">
        <authorList>
            <person name="Sheffer M."/>
        </authorList>
    </citation>
    <scope>NUCLEOTIDE SEQUENCE</scope>
</reference>
<comment type="caution">
    <text evidence="1">The sequence shown here is derived from an EMBL/GenBank/DDBJ whole genome shotgun (WGS) entry which is preliminary data.</text>
</comment>